<dbReference type="PANTHER" id="PTHR43575">
    <property type="entry name" value="PROTEIN ABCI7, CHLOROPLASTIC"/>
    <property type="match status" value="1"/>
</dbReference>
<organism evidence="4 5">
    <name type="scientific">Aerophototrophica crusticola</name>
    <dbReference type="NCBI Taxonomy" id="1709002"/>
    <lineage>
        <taxon>Bacteria</taxon>
        <taxon>Pseudomonadati</taxon>
        <taxon>Pseudomonadota</taxon>
        <taxon>Alphaproteobacteria</taxon>
        <taxon>Rhodospirillales</taxon>
        <taxon>Rhodospirillaceae</taxon>
        <taxon>Aerophototrophica</taxon>
    </lineage>
</organism>
<dbReference type="NCBIfam" id="TIGR01981">
    <property type="entry name" value="sufD"/>
    <property type="match status" value="1"/>
</dbReference>
<sequence>MTTDNTTVQALIAQASGLAPTLPGAGLPWLKDLRAAGLDRFAKLGLPTQRQEAWKFTSLRPLEKVSFGPAAESAPVSIDRIPSVLPGGPAHRMVFVDGRFRADLSQPGALPAGVVLESLGEALARDPDRVAGLLGRTATFDSHPLLALNTAFLADGLLLYVPRGVTVADPIEAVFLGTPGSAPAAWHPRLLLVAEENAEATVVEHHLGLPGATYLSNVASEVVAGPGARLHHYKIQMESLDAFHLATATAHLGRDATYDTFVLNLGARLARHEARSVLDGTGITCRVSAAYAAAGNQHTDFTTLIDHAKPHCTSREVVKGVIDGQARAVFQGKIIVRPDAQKTDGYQLNRALLLSPQAEINSKPELEIYADDVKCSHGATAGELDDDQLFYLRARGIPIDQARALLVGAFLDEAVEEVQVEVVRDHFRERLHRVLEGHR</sequence>
<dbReference type="InterPro" id="IPR045595">
    <property type="entry name" value="SufBD_N"/>
</dbReference>
<dbReference type="EMBL" id="CP051775">
    <property type="protein sequence ID" value="QJE73699.1"/>
    <property type="molecule type" value="Genomic_DNA"/>
</dbReference>
<reference evidence="4" key="1">
    <citation type="submission" date="2020-04" db="EMBL/GenBank/DDBJ databases">
        <title>A desert anoxygenic phototrophic bacterium fixes CO2 using RubisCO under aerobic conditions.</title>
        <authorList>
            <person name="Tang K."/>
        </authorList>
    </citation>
    <scope>NUCLEOTIDE SEQUENCE [LARGE SCALE GENOMIC DNA]</scope>
    <source>
        <strain evidence="4">MIMtkB3</strain>
    </source>
</reference>
<gene>
    <name evidence="4" type="primary">sufD</name>
    <name evidence="4" type="ORF">HHL28_11900</name>
</gene>
<evidence type="ECO:0000259" key="2">
    <source>
        <dbReference type="Pfam" id="PF01458"/>
    </source>
</evidence>
<evidence type="ECO:0000313" key="4">
    <source>
        <dbReference type="EMBL" id="QJE73699.1"/>
    </source>
</evidence>
<comment type="similarity">
    <text evidence="1">Belongs to the iron-sulfur cluster assembly SufBD family.</text>
</comment>
<dbReference type="SUPFAM" id="SSF101960">
    <property type="entry name" value="Stabilizer of iron transporter SufD"/>
    <property type="match status" value="1"/>
</dbReference>
<dbReference type="InterPro" id="IPR037284">
    <property type="entry name" value="SUF_FeS_clus_asmbl_SufBD_sf"/>
</dbReference>
<evidence type="ECO:0000259" key="3">
    <source>
        <dbReference type="Pfam" id="PF19295"/>
    </source>
</evidence>
<feature type="domain" description="SUF system FeS cluster assembly SufBD core" evidence="2">
    <location>
        <begin position="184"/>
        <end position="410"/>
    </location>
</feature>
<keyword evidence="5" id="KW-1185">Reference proteome</keyword>
<accession>A0A858R7Y9</accession>
<proteinExistence type="inferred from homology"/>
<protein>
    <submittedName>
        <fullName evidence="4">Fe-S cluster assembly protein SufD</fullName>
    </submittedName>
</protein>
<dbReference type="InterPro" id="IPR011542">
    <property type="entry name" value="SUF_FeS_clus_asmbl_SufD"/>
</dbReference>
<dbReference type="Pfam" id="PF19295">
    <property type="entry name" value="SufBD_N"/>
    <property type="match status" value="1"/>
</dbReference>
<feature type="domain" description="SUF system FeS cluster assembly SufBD N-terminal" evidence="3">
    <location>
        <begin position="28"/>
        <end position="171"/>
    </location>
</feature>
<dbReference type="Pfam" id="PF01458">
    <property type="entry name" value="SUFBD_core"/>
    <property type="match status" value="1"/>
</dbReference>
<dbReference type="PANTHER" id="PTHR43575:SF1">
    <property type="entry name" value="PROTEIN ABCI7, CHLOROPLASTIC"/>
    <property type="match status" value="1"/>
</dbReference>
<dbReference type="GO" id="GO:0016226">
    <property type="term" value="P:iron-sulfur cluster assembly"/>
    <property type="evidence" value="ECO:0007669"/>
    <property type="project" value="InterPro"/>
</dbReference>
<evidence type="ECO:0000313" key="5">
    <source>
        <dbReference type="Proteomes" id="UP000501891"/>
    </source>
</evidence>
<dbReference type="InterPro" id="IPR000825">
    <property type="entry name" value="SUF_FeS_clus_asmbl_SufBD_core"/>
</dbReference>
<dbReference type="InterPro" id="IPR055346">
    <property type="entry name" value="Fe-S_cluster_assembly_SufBD"/>
</dbReference>
<dbReference type="Proteomes" id="UP000501891">
    <property type="component" value="Chromosome"/>
</dbReference>
<evidence type="ECO:0000256" key="1">
    <source>
        <dbReference type="ARBA" id="ARBA00043967"/>
    </source>
</evidence>
<name>A0A858R7Y9_9PROT</name>
<dbReference type="AlphaFoldDB" id="A0A858R7Y9"/>
<dbReference type="KEGG" id="acru:HHL28_11900"/>